<accession>A0A0A9EGU3</accession>
<protein>
    <submittedName>
        <fullName evidence="1">Uncharacterized protein</fullName>
    </submittedName>
</protein>
<dbReference type="EMBL" id="GBRH01200830">
    <property type="protein sequence ID" value="JAD97065.1"/>
    <property type="molecule type" value="Transcribed_RNA"/>
</dbReference>
<organism evidence="1">
    <name type="scientific">Arundo donax</name>
    <name type="common">Giant reed</name>
    <name type="synonym">Donax arundinaceus</name>
    <dbReference type="NCBI Taxonomy" id="35708"/>
    <lineage>
        <taxon>Eukaryota</taxon>
        <taxon>Viridiplantae</taxon>
        <taxon>Streptophyta</taxon>
        <taxon>Embryophyta</taxon>
        <taxon>Tracheophyta</taxon>
        <taxon>Spermatophyta</taxon>
        <taxon>Magnoliopsida</taxon>
        <taxon>Liliopsida</taxon>
        <taxon>Poales</taxon>
        <taxon>Poaceae</taxon>
        <taxon>PACMAD clade</taxon>
        <taxon>Arundinoideae</taxon>
        <taxon>Arundineae</taxon>
        <taxon>Arundo</taxon>
    </lineage>
</organism>
<evidence type="ECO:0000313" key="1">
    <source>
        <dbReference type="EMBL" id="JAD97065.1"/>
    </source>
</evidence>
<name>A0A0A9EGU3_ARUDO</name>
<proteinExistence type="predicted"/>
<reference evidence="1" key="2">
    <citation type="journal article" date="2015" name="Data Brief">
        <title>Shoot transcriptome of the giant reed, Arundo donax.</title>
        <authorList>
            <person name="Barrero R.A."/>
            <person name="Guerrero F.D."/>
            <person name="Moolhuijzen P."/>
            <person name="Goolsby J.A."/>
            <person name="Tidwell J."/>
            <person name="Bellgard S.E."/>
            <person name="Bellgard M.I."/>
        </authorList>
    </citation>
    <scope>NUCLEOTIDE SEQUENCE</scope>
    <source>
        <tissue evidence="1">Shoot tissue taken approximately 20 cm above the soil surface</tissue>
    </source>
</reference>
<reference evidence="1" key="1">
    <citation type="submission" date="2014-09" db="EMBL/GenBank/DDBJ databases">
        <authorList>
            <person name="Magalhaes I.L.F."/>
            <person name="Oliveira U."/>
            <person name="Santos F.R."/>
            <person name="Vidigal T.H.D.A."/>
            <person name="Brescovit A.D."/>
            <person name="Santos A.J."/>
        </authorList>
    </citation>
    <scope>NUCLEOTIDE SEQUENCE</scope>
    <source>
        <tissue evidence="1">Shoot tissue taken approximately 20 cm above the soil surface</tissue>
    </source>
</reference>
<sequence length="57" mass="6960">MCTIMYYRTVKLFISRRNKGVPLFMPANKQYSTNLQHYQLKTLNTNKLIQFRKINKY</sequence>
<dbReference type="AlphaFoldDB" id="A0A0A9EGU3"/>